<evidence type="ECO:0000256" key="8">
    <source>
        <dbReference type="ARBA" id="ARBA00023136"/>
    </source>
</evidence>
<dbReference type="EMBL" id="JBFOLK010000004">
    <property type="protein sequence ID" value="KAL2519345.1"/>
    <property type="molecule type" value="Genomic_DNA"/>
</dbReference>
<keyword evidence="7 12" id="KW-1133">Transmembrane helix</keyword>
<evidence type="ECO:0000256" key="7">
    <source>
        <dbReference type="ARBA" id="ARBA00022989"/>
    </source>
</evidence>
<feature type="compositionally biased region" description="Basic and acidic residues" evidence="11">
    <location>
        <begin position="213"/>
        <end position="226"/>
    </location>
</feature>
<name>A0ABD1U2W6_9LAMI</name>
<dbReference type="PANTHER" id="PTHR10783:SF104">
    <property type="entry name" value="PHOSPHATE TRANSPORTER PHO1 HOMOLOG 10"/>
    <property type="match status" value="1"/>
</dbReference>
<dbReference type="PROSITE" id="PS51382">
    <property type="entry name" value="SPX"/>
    <property type="match status" value="1"/>
</dbReference>
<dbReference type="AlphaFoldDB" id="A0ABD1U2W6"/>
<evidence type="ECO:0000256" key="9">
    <source>
        <dbReference type="ARBA" id="ARBA00043939"/>
    </source>
</evidence>
<dbReference type="PROSITE" id="PS51380">
    <property type="entry name" value="EXS"/>
    <property type="match status" value="1"/>
</dbReference>
<feature type="domain" description="SPX" evidence="14">
    <location>
        <begin position="1"/>
        <end position="337"/>
    </location>
</feature>
<keyword evidence="16" id="KW-1185">Reference proteome</keyword>
<comment type="caution">
    <text evidence="15">The sequence shown here is derived from an EMBL/GenBank/DDBJ whole genome shotgun (WGS) entry which is preliminary data.</text>
</comment>
<keyword evidence="6 12" id="KW-0812">Transmembrane</keyword>
<evidence type="ECO:0000259" key="13">
    <source>
        <dbReference type="PROSITE" id="PS51380"/>
    </source>
</evidence>
<dbReference type="InterPro" id="IPR004342">
    <property type="entry name" value="EXS_C"/>
</dbReference>
<accession>A0ABD1U2W6</accession>
<feature type="transmembrane region" description="Helical" evidence="12">
    <location>
        <begin position="476"/>
        <end position="497"/>
    </location>
</feature>
<dbReference type="Proteomes" id="UP001604336">
    <property type="component" value="Unassembled WGS sequence"/>
</dbReference>
<evidence type="ECO:0000256" key="6">
    <source>
        <dbReference type="ARBA" id="ARBA00022692"/>
    </source>
</evidence>
<evidence type="ECO:0000256" key="2">
    <source>
        <dbReference type="ARBA" id="ARBA00009665"/>
    </source>
</evidence>
<sequence length="795" mass="92966">MKFGKEFKKQKVPEWTEAYVDYNGLKRILQEIRHIRQSKLPPTPLRASQQRSLLRRTFSGLNLEAGNLQNSQDIENPVIVVNTVQQKNYRKLYNTKLLVSPEEVEENEIIFFKKLDDELNKANTFYKDKVEEVMREATLLNTQMDALIALRIKVMNPGFHGSSSLRRLPTDIENLLPTKVTSPKRAKTFGMSQMDMSLGVEMSCEIQQGPDSPSEKGKESDIHSESDSDSASIDEANSSECKTTQLEILDRVKISNNFETPISTIKGILKDCKEKDLSFKKDELREVEERLKRVFVEFYHKLRLLKNYSFLNLSAFSKILKKYEKITSRGAARPYMKIVDNSYIGSSDEVTTLMDRVEVTFIKHFSNSNRREGMKLLRPKQRREKHRITFFSGFFSGCSIALLVGITLLIEDRKLMDKENATLYLGTIFSLYSFYAYIVLHMLVYAANIYFWRRYKINYRFIFGFEQGTELGYREVFLLSNGLAMLALGTLLVHLYIKMDSSKKDYKTYFDLLPLGLVIVVLFIVFCPFSTLYRSSRFFLIKCVFHCICAPFYKVTLPDFFLADQLTSQVQAIRSLEYYICFYTWEKLSQRRTKCSNHDAYNIFYFIVAVIPYWFRFLQCVRRLFEEKDIAHGYNGLRYFLTIVAVVIRTAFELKKQLTWKVLALVSSVIATMFNTYWDIFIDWGLLQRKSKNLFLRDKLLVSHKSVYFAAMILDILLRFAWLQVVLIVNVHSLRGATISSIFSCLEILRRGMWNFFRLENEHLNNVGKYRAFKSVPLPFNYYDDDGDDDDDKDD</sequence>
<comment type="subcellular location">
    <subcellularLocation>
        <location evidence="1">Cell membrane</location>
        <topology evidence="1">Multi-pass membrane protein</topology>
    </subcellularLocation>
</comment>
<dbReference type="CDD" id="cd14476">
    <property type="entry name" value="SPX_PHO1_like"/>
    <property type="match status" value="1"/>
</dbReference>
<feature type="transmembrane region" description="Helical" evidence="12">
    <location>
        <begin position="430"/>
        <end position="452"/>
    </location>
</feature>
<feature type="domain" description="EXS" evidence="13">
    <location>
        <begin position="596"/>
        <end position="790"/>
    </location>
</feature>
<feature type="transmembrane region" description="Helical" evidence="12">
    <location>
        <begin position="388"/>
        <end position="410"/>
    </location>
</feature>
<dbReference type="InterPro" id="IPR034092">
    <property type="entry name" value="PHO1_SPX"/>
</dbReference>
<keyword evidence="4" id="KW-1003">Cell membrane</keyword>
<gene>
    <name evidence="15" type="ORF">Adt_15592</name>
</gene>
<feature type="coiled-coil region" evidence="10">
    <location>
        <begin position="270"/>
        <end position="297"/>
    </location>
</feature>
<keyword evidence="10" id="KW-0175">Coiled coil</keyword>
<evidence type="ECO:0000256" key="3">
    <source>
        <dbReference type="ARBA" id="ARBA00022448"/>
    </source>
</evidence>
<evidence type="ECO:0000256" key="11">
    <source>
        <dbReference type="SAM" id="MobiDB-lite"/>
    </source>
</evidence>
<feature type="transmembrane region" description="Helical" evidence="12">
    <location>
        <begin position="664"/>
        <end position="687"/>
    </location>
</feature>
<reference evidence="16" key="1">
    <citation type="submission" date="2024-07" db="EMBL/GenBank/DDBJ databases">
        <title>Two chromosome-level genome assemblies of Korean endemic species Abeliophyllum distichum and Forsythia ovata (Oleaceae).</title>
        <authorList>
            <person name="Jang H."/>
        </authorList>
    </citation>
    <scope>NUCLEOTIDE SEQUENCE [LARGE SCALE GENOMIC DNA]</scope>
</reference>
<evidence type="ECO:0000313" key="16">
    <source>
        <dbReference type="Proteomes" id="UP001604336"/>
    </source>
</evidence>
<protein>
    <submittedName>
        <fullName evidence="15">Phosphate transporter</fullName>
    </submittedName>
</protein>
<comment type="function">
    <text evidence="9">May transport inorganic phosphate (Pi).</text>
</comment>
<feature type="compositionally biased region" description="Low complexity" evidence="11">
    <location>
        <begin position="229"/>
        <end position="239"/>
    </location>
</feature>
<dbReference type="Pfam" id="PF03105">
    <property type="entry name" value="SPX"/>
    <property type="match status" value="1"/>
</dbReference>
<proteinExistence type="inferred from homology"/>
<evidence type="ECO:0000259" key="14">
    <source>
        <dbReference type="PROSITE" id="PS51382"/>
    </source>
</evidence>
<evidence type="ECO:0000313" key="15">
    <source>
        <dbReference type="EMBL" id="KAL2519345.1"/>
    </source>
</evidence>
<dbReference type="GO" id="GO:0005886">
    <property type="term" value="C:plasma membrane"/>
    <property type="evidence" value="ECO:0007669"/>
    <property type="project" value="UniProtKB-SubCell"/>
</dbReference>
<dbReference type="InterPro" id="IPR004331">
    <property type="entry name" value="SPX_dom"/>
</dbReference>
<organism evidence="15 16">
    <name type="scientific">Abeliophyllum distichum</name>
    <dbReference type="NCBI Taxonomy" id="126358"/>
    <lineage>
        <taxon>Eukaryota</taxon>
        <taxon>Viridiplantae</taxon>
        <taxon>Streptophyta</taxon>
        <taxon>Embryophyta</taxon>
        <taxon>Tracheophyta</taxon>
        <taxon>Spermatophyta</taxon>
        <taxon>Magnoliopsida</taxon>
        <taxon>eudicotyledons</taxon>
        <taxon>Gunneridae</taxon>
        <taxon>Pentapetalae</taxon>
        <taxon>asterids</taxon>
        <taxon>lamiids</taxon>
        <taxon>Lamiales</taxon>
        <taxon>Oleaceae</taxon>
        <taxon>Forsythieae</taxon>
        <taxon>Abeliophyllum</taxon>
    </lineage>
</organism>
<feature type="transmembrane region" description="Helical" evidence="12">
    <location>
        <begin position="600"/>
        <end position="616"/>
    </location>
</feature>
<dbReference type="PANTHER" id="PTHR10783">
    <property type="entry name" value="XENOTROPIC AND POLYTROPIC RETROVIRUS RECEPTOR 1-RELATED"/>
    <property type="match status" value="1"/>
</dbReference>
<keyword evidence="5" id="KW-0592">Phosphate transport</keyword>
<evidence type="ECO:0000256" key="1">
    <source>
        <dbReference type="ARBA" id="ARBA00004651"/>
    </source>
</evidence>
<evidence type="ECO:0000256" key="10">
    <source>
        <dbReference type="SAM" id="Coils"/>
    </source>
</evidence>
<feature type="region of interest" description="Disordered" evidence="11">
    <location>
        <begin position="206"/>
        <end position="239"/>
    </location>
</feature>
<feature type="transmembrane region" description="Helical" evidence="12">
    <location>
        <begin position="707"/>
        <end position="729"/>
    </location>
</feature>
<feature type="transmembrane region" description="Helical" evidence="12">
    <location>
        <begin position="636"/>
        <end position="652"/>
    </location>
</feature>
<evidence type="ECO:0000256" key="5">
    <source>
        <dbReference type="ARBA" id="ARBA00022592"/>
    </source>
</evidence>
<feature type="transmembrane region" description="Helical" evidence="12">
    <location>
        <begin position="509"/>
        <end position="532"/>
    </location>
</feature>
<comment type="similarity">
    <text evidence="2">Belongs to the SYG1 (TC 2.A.94) family.</text>
</comment>
<dbReference type="Pfam" id="PF03124">
    <property type="entry name" value="EXS"/>
    <property type="match status" value="1"/>
</dbReference>
<evidence type="ECO:0000256" key="12">
    <source>
        <dbReference type="SAM" id="Phobius"/>
    </source>
</evidence>
<dbReference type="GO" id="GO:0006817">
    <property type="term" value="P:phosphate ion transport"/>
    <property type="evidence" value="ECO:0007669"/>
    <property type="project" value="UniProtKB-KW"/>
</dbReference>
<evidence type="ECO:0000256" key="4">
    <source>
        <dbReference type="ARBA" id="ARBA00022475"/>
    </source>
</evidence>
<keyword evidence="3" id="KW-0813">Transport</keyword>
<keyword evidence="8 12" id="KW-0472">Membrane</keyword>